<dbReference type="InterPro" id="IPR045948">
    <property type="entry name" value="DUF6368"/>
</dbReference>
<comment type="caution">
    <text evidence="1">The sequence shown here is derived from an EMBL/GenBank/DDBJ whole genome shotgun (WGS) entry which is preliminary data.</text>
</comment>
<organism evidence="1 2">
    <name type="scientific">Deinococcus roseus</name>
    <dbReference type="NCBI Taxonomy" id="392414"/>
    <lineage>
        <taxon>Bacteria</taxon>
        <taxon>Thermotogati</taxon>
        <taxon>Deinococcota</taxon>
        <taxon>Deinococci</taxon>
        <taxon>Deinococcales</taxon>
        <taxon>Deinococcaceae</taxon>
        <taxon>Deinococcus</taxon>
    </lineage>
</organism>
<dbReference type="EMBL" id="BMOD01000042">
    <property type="protein sequence ID" value="GGJ58281.1"/>
    <property type="molecule type" value="Genomic_DNA"/>
</dbReference>
<dbReference type="RefSeq" id="WP_189008992.1">
    <property type="nucleotide sequence ID" value="NZ_BMOD01000042.1"/>
</dbReference>
<proteinExistence type="predicted"/>
<evidence type="ECO:0000313" key="2">
    <source>
        <dbReference type="Proteomes" id="UP000632222"/>
    </source>
</evidence>
<accession>A0ABQ2DIF7</accession>
<protein>
    <submittedName>
        <fullName evidence="1">Uncharacterized protein</fullName>
    </submittedName>
</protein>
<reference evidence="2" key="1">
    <citation type="journal article" date="2019" name="Int. J. Syst. Evol. Microbiol.">
        <title>The Global Catalogue of Microorganisms (GCM) 10K type strain sequencing project: providing services to taxonomists for standard genome sequencing and annotation.</title>
        <authorList>
            <consortium name="The Broad Institute Genomics Platform"/>
            <consortium name="The Broad Institute Genome Sequencing Center for Infectious Disease"/>
            <person name="Wu L."/>
            <person name="Ma J."/>
        </authorList>
    </citation>
    <scope>NUCLEOTIDE SEQUENCE [LARGE SCALE GENOMIC DNA]</scope>
    <source>
        <strain evidence="2">JCM 14370</strain>
    </source>
</reference>
<evidence type="ECO:0000313" key="1">
    <source>
        <dbReference type="EMBL" id="GGJ58281.1"/>
    </source>
</evidence>
<sequence>MGGPAVEILLQKALTPQQKDMIHALCSLSSVFIKRKDDDLSFNISKADFIVDLEIKNRLLKEIEVYSPPPLLISFTEMLYASEDQEIINIETWMGLRPENKFQVGAMSNGLASHLAVGALAAFLARSLHGLIDFGGVLNGADWSVYEYLQGKNLSFQENIALYDRYFDGHAGRLWAIPYETASEETWFSHYGDADFLEWWLKHPEFRMVK</sequence>
<name>A0ABQ2DIF7_9DEIO</name>
<keyword evidence="2" id="KW-1185">Reference proteome</keyword>
<dbReference type="Proteomes" id="UP000632222">
    <property type="component" value="Unassembled WGS sequence"/>
</dbReference>
<dbReference type="Pfam" id="PF19895">
    <property type="entry name" value="DUF6368"/>
    <property type="match status" value="1"/>
</dbReference>
<gene>
    <name evidence="1" type="ORF">GCM10008938_50460</name>
</gene>